<evidence type="ECO:0000256" key="8">
    <source>
        <dbReference type="ARBA" id="ARBA00022842"/>
    </source>
</evidence>
<dbReference type="SFLD" id="SFLDG00002">
    <property type="entry name" value="C1.7:_P-type_atpase_like"/>
    <property type="match status" value="1"/>
</dbReference>
<dbReference type="GO" id="GO:0019829">
    <property type="term" value="F:ATPase-coupled monoatomic cation transmembrane transporter activity"/>
    <property type="evidence" value="ECO:0007669"/>
    <property type="project" value="TreeGrafter"/>
</dbReference>
<keyword evidence="11 12" id="KW-0472">Membrane</keyword>
<dbReference type="AlphaFoldDB" id="A0A7R9Q8C3"/>
<dbReference type="PANTHER" id="PTHR45630:SF8">
    <property type="entry name" value="CATION-TRANSPORTING ATPASE"/>
    <property type="match status" value="1"/>
</dbReference>
<dbReference type="GO" id="GO:0006874">
    <property type="term" value="P:intracellular calcium ion homeostasis"/>
    <property type="evidence" value="ECO:0007669"/>
    <property type="project" value="TreeGrafter"/>
</dbReference>
<feature type="transmembrane region" description="Helical" evidence="12">
    <location>
        <begin position="685"/>
        <end position="704"/>
    </location>
</feature>
<keyword evidence="10 12" id="KW-1133">Transmembrane helix</keyword>
<evidence type="ECO:0000256" key="1">
    <source>
        <dbReference type="ARBA" id="ARBA00004141"/>
    </source>
</evidence>
<evidence type="ECO:0000256" key="10">
    <source>
        <dbReference type="ARBA" id="ARBA00022989"/>
    </source>
</evidence>
<evidence type="ECO:0000256" key="3">
    <source>
        <dbReference type="ARBA" id="ARBA00022553"/>
    </source>
</evidence>
<dbReference type="InterPro" id="IPR023298">
    <property type="entry name" value="ATPase_P-typ_TM_dom_sf"/>
</dbReference>
<feature type="transmembrane region" description="Helical" evidence="12">
    <location>
        <begin position="548"/>
        <end position="568"/>
    </location>
</feature>
<dbReference type="EMBL" id="OC873259">
    <property type="protein sequence ID" value="CAD7636313.1"/>
    <property type="molecule type" value="Genomic_DNA"/>
</dbReference>
<evidence type="ECO:0000256" key="11">
    <source>
        <dbReference type="ARBA" id="ARBA00023136"/>
    </source>
</evidence>
<keyword evidence="3" id="KW-0597">Phosphoprotein</keyword>
<dbReference type="EMBL" id="CAJPIZ010018684">
    <property type="protein sequence ID" value="CAG2116635.1"/>
    <property type="molecule type" value="Genomic_DNA"/>
</dbReference>
<accession>A0A7R9Q8C3</accession>
<keyword evidence="4 12" id="KW-0812">Transmembrane</keyword>
<dbReference type="Proteomes" id="UP000759131">
    <property type="component" value="Unassembled WGS sequence"/>
</dbReference>
<dbReference type="Pfam" id="PF13246">
    <property type="entry name" value="Cation_ATPase"/>
    <property type="match status" value="1"/>
</dbReference>
<dbReference type="SFLD" id="SFLDF00027">
    <property type="entry name" value="p-type_atpase"/>
    <property type="match status" value="1"/>
</dbReference>
<dbReference type="GO" id="GO:0046872">
    <property type="term" value="F:metal ion binding"/>
    <property type="evidence" value="ECO:0007669"/>
    <property type="project" value="UniProtKB-KW"/>
</dbReference>
<evidence type="ECO:0000256" key="12">
    <source>
        <dbReference type="SAM" id="Phobius"/>
    </source>
</evidence>
<reference evidence="13" key="1">
    <citation type="submission" date="2020-11" db="EMBL/GenBank/DDBJ databases">
        <authorList>
            <person name="Tran Van P."/>
        </authorList>
    </citation>
    <scope>NUCLEOTIDE SEQUENCE</scope>
</reference>
<dbReference type="InterPro" id="IPR001757">
    <property type="entry name" value="P_typ_ATPase"/>
</dbReference>
<keyword evidence="9" id="KW-1278">Translocase</keyword>
<feature type="transmembrane region" description="Helical" evidence="12">
    <location>
        <begin position="50"/>
        <end position="70"/>
    </location>
</feature>
<feature type="transmembrane region" description="Helical" evidence="12">
    <location>
        <begin position="574"/>
        <end position="593"/>
    </location>
</feature>
<evidence type="ECO:0008006" key="15">
    <source>
        <dbReference type="Google" id="ProtNLM"/>
    </source>
</evidence>
<dbReference type="NCBIfam" id="TIGR01657">
    <property type="entry name" value="P-ATPase-V"/>
    <property type="match status" value="1"/>
</dbReference>
<dbReference type="FunFam" id="1.20.1110.10:FF:000023">
    <property type="entry name" value="Cation-transporting ATPase"/>
    <property type="match status" value="1"/>
</dbReference>
<feature type="transmembrane region" description="Helical" evidence="12">
    <location>
        <begin position="719"/>
        <end position="736"/>
    </location>
</feature>
<dbReference type="PRINTS" id="PR00119">
    <property type="entry name" value="CATATPASE"/>
</dbReference>
<keyword evidence="5" id="KW-0479">Metal-binding</keyword>
<evidence type="ECO:0000313" key="13">
    <source>
        <dbReference type="EMBL" id="CAD7636313.1"/>
    </source>
</evidence>
<dbReference type="GO" id="GO:0140358">
    <property type="term" value="F:P-type transmembrane transporter activity"/>
    <property type="evidence" value="ECO:0007669"/>
    <property type="project" value="InterPro"/>
</dbReference>
<dbReference type="GO" id="GO:0015203">
    <property type="term" value="F:polyamine transmembrane transporter activity"/>
    <property type="evidence" value="ECO:0007669"/>
    <property type="project" value="TreeGrafter"/>
</dbReference>
<dbReference type="GO" id="GO:0016020">
    <property type="term" value="C:membrane"/>
    <property type="evidence" value="ECO:0007669"/>
    <property type="project" value="UniProtKB-SubCell"/>
</dbReference>
<evidence type="ECO:0000256" key="9">
    <source>
        <dbReference type="ARBA" id="ARBA00022967"/>
    </source>
</evidence>
<dbReference type="InterPro" id="IPR006544">
    <property type="entry name" value="P-type_TPase_V"/>
</dbReference>
<evidence type="ECO:0000256" key="2">
    <source>
        <dbReference type="ARBA" id="ARBA00006000"/>
    </source>
</evidence>
<dbReference type="GO" id="GO:0005524">
    <property type="term" value="F:ATP binding"/>
    <property type="evidence" value="ECO:0007669"/>
    <property type="project" value="UniProtKB-KW"/>
</dbReference>
<dbReference type="SFLD" id="SFLDS00003">
    <property type="entry name" value="Haloacid_Dehalogenase"/>
    <property type="match status" value="1"/>
</dbReference>
<evidence type="ECO:0000256" key="7">
    <source>
        <dbReference type="ARBA" id="ARBA00022840"/>
    </source>
</evidence>
<gene>
    <name evidence="13" type="ORF">OSB1V03_LOCUS16594</name>
</gene>
<proteinExistence type="inferred from homology"/>
<dbReference type="Gene3D" id="3.40.1110.10">
    <property type="entry name" value="Calcium-transporting ATPase, cytoplasmic domain N"/>
    <property type="match status" value="1"/>
</dbReference>
<dbReference type="InterPro" id="IPR023299">
    <property type="entry name" value="ATPase_P-typ_cyto_dom_N"/>
</dbReference>
<dbReference type="NCBIfam" id="TIGR01494">
    <property type="entry name" value="ATPase_P-type"/>
    <property type="match status" value="2"/>
</dbReference>
<dbReference type="GO" id="GO:0016887">
    <property type="term" value="F:ATP hydrolysis activity"/>
    <property type="evidence" value="ECO:0007669"/>
    <property type="project" value="InterPro"/>
</dbReference>
<dbReference type="Gene3D" id="1.20.1110.10">
    <property type="entry name" value="Calcium-transporting ATPase, transmembrane domain"/>
    <property type="match status" value="1"/>
</dbReference>
<dbReference type="Gene3D" id="3.40.50.1000">
    <property type="entry name" value="HAD superfamily/HAD-like"/>
    <property type="match status" value="1"/>
</dbReference>
<keyword evidence="8" id="KW-0460">Magnesium</keyword>
<organism evidence="13">
    <name type="scientific">Medioppia subpectinata</name>
    <dbReference type="NCBI Taxonomy" id="1979941"/>
    <lineage>
        <taxon>Eukaryota</taxon>
        <taxon>Metazoa</taxon>
        <taxon>Ecdysozoa</taxon>
        <taxon>Arthropoda</taxon>
        <taxon>Chelicerata</taxon>
        <taxon>Arachnida</taxon>
        <taxon>Acari</taxon>
        <taxon>Acariformes</taxon>
        <taxon>Sarcoptiformes</taxon>
        <taxon>Oribatida</taxon>
        <taxon>Brachypylina</taxon>
        <taxon>Oppioidea</taxon>
        <taxon>Oppiidae</taxon>
        <taxon>Medioppia</taxon>
    </lineage>
</organism>
<evidence type="ECO:0000256" key="5">
    <source>
        <dbReference type="ARBA" id="ARBA00022723"/>
    </source>
</evidence>
<dbReference type="InterPro" id="IPR044492">
    <property type="entry name" value="P_typ_ATPase_HD_dom"/>
</dbReference>
<dbReference type="PANTHER" id="PTHR45630">
    <property type="entry name" value="CATION-TRANSPORTING ATPASE-RELATED"/>
    <property type="match status" value="1"/>
</dbReference>
<dbReference type="PROSITE" id="PS00154">
    <property type="entry name" value="ATPASE_E1_E2"/>
    <property type="match status" value="1"/>
</dbReference>
<dbReference type="PRINTS" id="PR00121">
    <property type="entry name" value="NAKATPASE"/>
</dbReference>
<feature type="transmembrane region" description="Helical" evidence="12">
    <location>
        <begin position="643"/>
        <end position="664"/>
    </location>
</feature>
<dbReference type="InterPro" id="IPR018303">
    <property type="entry name" value="ATPase_P-typ_P_site"/>
</dbReference>
<evidence type="ECO:0000313" key="14">
    <source>
        <dbReference type="Proteomes" id="UP000759131"/>
    </source>
</evidence>
<keyword evidence="6" id="KW-0547">Nucleotide-binding</keyword>
<name>A0A7R9Q8C3_9ACAR</name>
<keyword evidence="7" id="KW-0067">ATP-binding</keyword>
<comment type="similarity">
    <text evidence="2">Belongs to the cation transport ATPase (P-type) (TC 3.A.3) family. Type V subfamily.</text>
</comment>
<keyword evidence="14" id="KW-1185">Reference proteome</keyword>
<comment type="subcellular location">
    <subcellularLocation>
        <location evidence="1">Membrane</location>
        <topology evidence="1">Multi-pass membrane protein</topology>
    </subcellularLocation>
</comment>
<dbReference type="InterPro" id="IPR036412">
    <property type="entry name" value="HAD-like_sf"/>
</dbReference>
<dbReference type="SUPFAM" id="SSF56784">
    <property type="entry name" value="HAD-like"/>
    <property type="match status" value="1"/>
</dbReference>
<dbReference type="InterPro" id="IPR023214">
    <property type="entry name" value="HAD_sf"/>
</dbReference>
<dbReference type="SUPFAM" id="SSF81665">
    <property type="entry name" value="Calcium ATPase, transmembrane domain M"/>
    <property type="match status" value="1"/>
</dbReference>
<protein>
    <recommendedName>
        <fullName evidence="15">Cation-transporting ATPase 13A1</fullName>
    </recommendedName>
</protein>
<dbReference type="SUPFAM" id="SSF81660">
    <property type="entry name" value="Metal cation-transporting ATPase, ATP-binding domain N"/>
    <property type="match status" value="1"/>
</dbReference>
<feature type="non-terminal residue" evidence="13">
    <location>
        <position position="1"/>
    </location>
</feature>
<evidence type="ECO:0000256" key="4">
    <source>
        <dbReference type="ARBA" id="ARBA00022692"/>
    </source>
</evidence>
<dbReference type="OrthoDB" id="48943at2759"/>
<sequence>SGTKVIQTRYYGLEKVKAVVIRTSFQTAKGELIRSILFPKPVDFKFNRHVIQFVYIMLCIAISGFIYTFVIKIKRKDAVGDIFIKALDLITIAVPPELPAALTVANLFVDQRLRAAQIYCMSPKSINMSGCVDCICFDKTGTLTEDELSLAEMLPTNLTNKHFSEPITRVDEQEVSPLLKCLASCHSLTILDSNIIGDPLDIIMFESTKWTLEEPEVNDSNKFDLLAPTIVKPSIDSRKVGPEVGILRQFPFSSNLSRMCVITRVLGEHSFEVYVKGAPEVVATLCDPNTIPKDFDRRLTFYTEKSFRVLGLAYRPLEGMNYKSVQRAQREEFEVDLIFLGFVVMKNNLKDKTVETIDTLNKANIRTLMATGDNLMTALSVAQECHLIGKNDSIIIIDSYTDSEGVPKLECKYRKTIHEINESPKDVSKSINLDIEKKSGLALTGQTFKIIQEYYSDLLPKLIVCGAVFARMSPENKQQLIECLQKYGYIVSMTGNSCCDGANDVGALKASNCGISLTETEASVASPFTSKIPNISCVTLLLREGRAALVSVFGVIKYMACYNITAALVSVFGVIKYMACYNITSFIAVLILYWFESNITDIQNLYQDMCIISLYVILFSRTPAYEHLSPRKPPTSLISLSQLTSIISHLLLVLIFQVIAILLLKQQSWYRIHIPHEVIDYQSHINYAVFIVQVFQYITLAIVFSKGRPYRKPFYTNKWFTGALIVTIILTVWISVAPDRPTNWIAEFFEEYIIGKLITEKLIGLTKETKYEKIKNHCHDSDWISSK</sequence>
<evidence type="ECO:0000256" key="6">
    <source>
        <dbReference type="ARBA" id="ARBA00022741"/>
    </source>
</evidence>